<dbReference type="OrthoDB" id="841050at2759"/>
<reference evidence="1" key="1">
    <citation type="submission" date="2022-11" db="EMBL/GenBank/DDBJ databases">
        <authorList>
            <person name="Hyden B.L."/>
            <person name="Feng K."/>
            <person name="Yates T."/>
            <person name="Jawdy S."/>
            <person name="Smart L.B."/>
            <person name="Muchero W."/>
        </authorList>
    </citation>
    <scope>NUCLEOTIDE SEQUENCE</scope>
    <source>
        <tissue evidence="1">Shoot tip</tissue>
    </source>
</reference>
<dbReference type="AlphaFoldDB" id="A0A9Q0NL79"/>
<accession>A0A9Q0NL79</accession>
<keyword evidence="2" id="KW-1185">Reference proteome</keyword>
<organism evidence="1 2">
    <name type="scientific">Salix viminalis</name>
    <name type="common">Common osier</name>
    <name type="synonym">Basket willow</name>
    <dbReference type="NCBI Taxonomy" id="40686"/>
    <lineage>
        <taxon>Eukaryota</taxon>
        <taxon>Viridiplantae</taxon>
        <taxon>Streptophyta</taxon>
        <taxon>Embryophyta</taxon>
        <taxon>Tracheophyta</taxon>
        <taxon>Spermatophyta</taxon>
        <taxon>Magnoliopsida</taxon>
        <taxon>eudicotyledons</taxon>
        <taxon>Gunneridae</taxon>
        <taxon>Pentapetalae</taxon>
        <taxon>rosids</taxon>
        <taxon>fabids</taxon>
        <taxon>Malpighiales</taxon>
        <taxon>Salicaceae</taxon>
        <taxon>Saliceae</taxon>
        <taxon>Salix</taxon>
    </lineage>
</organism>
<evidence type="ECO:0000313" key="2">
    <source>
        <dbReference type="Proteomes" id="UP001151529"/>
    </source>
</evidence>
<sequence length="121" mass="13854">MLLWCGSCTRRCPAACQEDSVSCSMCGKVLSMLSWQTRFDARNPRFKRIRGRRRHVQINDDESCVTDLETSVIIDDALSSTAEKPVVVKVKDRDDDLSSSTAEKPVLEVKDSSSWQERRRW</sequence>
<protein>
    <submittedName>
        <fullName evidence="1">Uncharacterized protein</fullName>
    </submittedName>
</protein>
<dbReference type="EMBL" id="JAPFFL010000019">
    <property type="protein sequence ID" value="KAJ6671714.1"/>
    <property type="molecule type" value="Genomic_DNA"/>
</dbReference>
<dbReference type="Proteomes" id="UP001151529">
    <property type="component" value="Chromosome 9"/>
</dbReference>
<evidence type="ECO:0000313" key="1">
    <source>
        <dbReference type="EMBL" id="KAJ6671714.1"/>
    </source>
</evidence>
<name>A0A9Q0NL79_SALVM</name>
<proteinExistence type="predicted"/>
<reference evidence="1" key="2">
    <citation type="journal article" date="2023" name="Int. J. Mol. Sci.">
        <title>De Novo Assembly and Annotation of 11 Diverse Shrub Willow (Salix) Genomes Reveals Novel Gene Organization in Sex-Linked Regions.</title>
        <authorList>
            <person name="Hyden B."/>
            <person name="Feng K."/>
            <person name="Yates T.B."/>
            <person name="Jawdy S."/>
            <person name="Cereghino C."/>
            <person name="Smart L.B."/>
            <person name="Muchero W."/>
        </authorList>
    </citation>
    <scope>NUCLEOTIDE SEQUENCE [LARGE SCALE GENOMIC DNA]</scope>
    <source>
        <tissue evidence="1">Shoot tip</tissue>
    </source>
</reference>
<gene>
    <name evidence="1" type="ORF">OIU85_015457</name>
</gene>
<comment type="caution">
    <text evidence="1">The sequence shown here is derived from an EMBL/GenBank/DDBJ whole genome shotgun (WGS) entry which is preliminary data.</text>
</comment>